<dbReference type="EMBL" id="KM886611">
    <property type="protein sequence ID" value="AJA05804.1"/>
    <property type="molecule type" value="Genomic_DNA"/>
</dbReference>
<geneLocation type="mitochondrion" evidence="5"/>
<feature type="transmembrane region" description="Helical" evidence="3">
    <location>
        <begin position="16"/>
        <end position="35"/>
    </location>
</feature>
<keyword evidence="3" id="KW-0812">Transmembrane</keyword>
<evidence type="ECO:0000313" key="5">
    <source>
        <dbReference type="EMBL" id="AJA05804.1"/>
    </source>
</evidence>
<evidence type="ECO:0000259" key="4">
    <source>
        <dbReference type="Pfam" id="PF00338"/>
    </source>
</evidence>
<evidence type="ECO:0000256" key="3">
    <source>
        <dbReference type="SAM" id="Phobius"/>
    </source>
</evidence>
<evidence type="ECO:0000256" key="2">
    <source>
        <dbReference type="ARBA" id="ARBA00023274"/>
    </source>
</evidence>
<keyword evidence="5" id="KW-0496">Mitochondrion</keyword>
<protein>
    <submittedName>
        <fullName evidence="5">Ribosomal protein S10</fullName>
    </submittedName>
</protein>
<reference evidence="5" key="1">
    <citation type="journal article" date="2014" name="Mitochondrial DNA">
        <title>Repeat region absent in mitochondrial genome of tube-dwelling diatom Berkeleya fennica (Naviculales, Bacillariophyceae).</title>
        <authorList>
            <person name="An S.M."/>
            <person name="Noh J.H."/>
            <person name="Choi D.H."/>
            <person name="Lee J.H."/>
            <person name="Yang E.C."/>
        </authorList>
    </citation>
    <scope>NUCLEOTIDE SEQUENCE</scope>
</reference>
<name>A0A0U1XY59_BERFE</name>
<dbReference type="RefSeq" id="YP_009115283.1">
    <property type="nucleotide sequence ID" value="NC_026126.1"/>
</dbReference>
<keyword evidence="2" id="KW-0687">Ribonucleoprotein</keyword>
<feature type="domain" description="Small ribosomal subunit protein uS10" evidence="4">
    <location>
        <begin position="8"/>
        <end position="78"/>
    </location>
</feature>
<evidence type="ECO:0000256" key="1">
    <source>
        <dbReference type="ARBA" id="ARBA00022980"/>
    </source>
</evidence>
<accession>A0A0U1XY59</accession>
<dbReference type="Gene3D" id="3.30.70.600">
    <property type="entry name" value="Ribosomal protein S10 domain"/>
    <property type="match status" value="1"/>
</dbReference>
<dbReference type="Pfam" id="PF00338">
    <property type="entry name" value="Ribosomal_S10"/>
    <property type="match status" value="1"/>
</dbReference>
<gene>
    <name evidence="5" type="primary">rps10</name>
    <name evidence="5" type="ORF">Bfen.m27</name>
</gene>
<dbReference type="GO" id="GO:1990904">
    <property type="term" value="C:ribonucleoprotein complex"/>
    <property type="evidence" value="ECO:0007669"/>
    <property type="project" value="UniProtKB-KW"/>
</dbReference>
<proteinExistence type="predicted"/>
<dbReference type="InterPro" id="IPR027486">
    <property type="entry name" value="Ribosomal_uS10_dom"/>
</dbReference>
<dbReference type="GeneID" id="22834841"/>
<dbReference type="SUPFAM" id="SSF54999">
    <property type="entry name" value="Ribosomal protein S10"/>
    <property type="match status" value="1"/>
</dbReference>
<dbReference type="AlphaFoldDB" id="A0A0U1XY59"/>
<organism evidence="5">
    <name type="scientific">Berkeleya fennica</name>
    <name type="common">Tube-dwelling diatom</name>
    <dbReference type="NCBI Taxonomy" id="1577906"/>
    <lineage>
        <taxon>Eukaryota</taxon>
        <taxon>Sar</taxon>
        <taxon>Stramenopiles</taxon>
        <taxon>Ochrophyta</taxon>
        <taxon>Bacillariophyta</taxon>
        <taxon>Bacillariophyceae</taxon>
        <taxon>Bacillariophycidae</taxon>
        <taxon>Naviculales</taxon>
        <taxon>Berkeleyaceae</taxon>
        <taxon>Berkeleya</taxon>
    </lineage>
</organism>
<sequence length="86" mass="10544">MKSYHLIVQSRNRKSISTFFPFFLSSIQNLNFNIIQKYFEKKRKKKILTILKSPHVNKKAQEQFEFRYYSKQITLHSTQNFKHLIF</sequence>
<dbReference type="GO" id="GO:0005840">
    <property type="term" value="C:ribosome"/>
    <property type="evidence" value="ECO:0007669"/>
    <property type="project" value="UniProtKB-KW"/>
</dbReference>
<dbReference type="InterPro" id="IPR036838">
    <property type="entry name" value="Ribosomal_uS10_dom_sf"/>
</dbReference>
<keyword evidence="3" id="KW-1133">Transmembrane helix</keyword>
<keyword evidence="3" id="KW-0472">Membrane</keyword>
<keyword evidence="1 5" id="KW-0689">Ribosomal protein</keyword>